<protein>
    <submittedName>
        <fullName evidence="1">Uncharacterized protein</fullName>
    </submittedName>
</protein>
<reference evidence="1" key="2">
    <citation type="journal article" date="2015" name="Fish Shellfish Immunol.">
        <title>Early steps in the European eel (Anguilla anguilla)-Vibrio vulnificus interaction in the gills: Role of the RtxA13 toxin.</title>
        <authorList>
            <person name="Callol A."/>
            <person name="Pajuelo D."/>
            <person name="Ebbesson L."/>
            <person name="Teles M."/>
            <person name="MacKenzie S."/>
            <person name="Amaro C."/>
        </authorList>
    </citation>
    <scope>NUCLEOTIDE SEQUENCE</scope>
</reference>
<evidence type="ECO:0000313" key="1">
    <source>
        <dbReference type="EMBL" id="JAH03773.1"/>
    </source>
</evidence>
<reference evidence="1" key="1">
    <citation type="submission" date="2014-11" db="EMBL/GenBank/DDBJ databases">
        <authorList>
            <person name="Amaro Gonzalez C."/>
        </authorList>
    </citation>
    <scope>NUCLEOTIDE SEQUENCE</scope>
</reference>
<name>A0A0E9PIW3_ANGAN</name>
<organism evidence="1">
    <name type="scientific">Anguilla anguilla</name>
    <name type="common">European freshwater eel</name>
    <name type="synonym">Muraena anguilla</name>
    <dbReference type="NCBI Taxonomy" id="7936"/>
    <lineage>
        <taxon>Eukaryota</taxon>
        <taxon>Metazoa</taxon>
        <taxon>Chordata</taxon>
        <taxon>Craniata</taxon>
        <taxon>Vertebrata</taxon>
        <taxon>Euteleostomi</taxon>
        <taxon>Actinopterygii</taxon>
        <taxon>Neopterygii</taxon>
        <taxon>Teleostei</taxon>
        <taxon>Anguilliformes</taxon>
        <taxon>Anguillidae</taxon>
        <taxon>Anguilla</taxon>
    </lineage>
</organism>
<dbReference type="EMBL" id="GBXM01104804">
    <property type="protein sequence ID" value="JAH03773.1"/>
    <property type="molecule type" value="Transcribed_RNA"/>
</dbReference>
<accession>A0A0E9PIW3</accession>
<dbReference type="AlphaFoldDB" id="A0A0E9PIW3"/>
<proteinExistence type="predicted"/>
<sequence length="18" mass="1988">MGREKSHLSLGIPLLCFS</sequence>